<dbReference type="EMBL" id="FNHB01000008">
    <property type="protein sequence ID" value="SDM87361.1"/>
    <property type="molecule type" value="Genomic_DNA"/>
</dbReference>
<dbReference type="AlphaFoldDB" id="A0A1G9WSZ5"/>
<gene>
    <name evidence="1" type="ORF">SAMN04488502_10873</name>
</gene>
<dbReference type="Pfam" id="PF13366">
    <property type="entry name" value="PDDEXK_3"/>
    <property type="match status" value="1"/>
</dbReference>
<protein>
    <submittedName>
        <fullName evidence="1">GxxExxY protein</fullName>
    </submittedName>
</protein>
<dbReference type="Proteomes" id="UP000214880">
    <property type="component" value="Unassembled WGS sequence"/>
</dbReference>
<name>A0A1G9WSZ5_9FIRM</name>
<evidence type="ECO:0000313" key="2">
    <source>
        <dbReference type="Proteomes" id="UP000214880"/>
    </source>
</evidence>
<dbReference type="STRING" id="146817.SAMN04488502_10873"/>
<dbReference type="NCBIfam" id="TIGR04256">
    <property type="entry name" value="GxxExxY"/>
    <property type="match status" value="1"/>
</dbReference>
<accession>A0A1G9WSZ5</accession>
<sequence>MDKRLDERMDSLTGRVIGAALEVHSILGPGYLESIYEEALAREFNICGIAYERQKPVAIDYKGYAVGAGRLDFLIEHKVILELKAVESIAAIHTAQILSYLKMTGLRVGMIINFNVTSLRSGIKRIIK</sequence>
<dbReference type="OrthoDB" id="9806869at2"/>
<proteinExistence type="predicted"/>
<dbReference type="InterPro" id="IPR026350">
    <property type="entry name" value="GxxExxY"/>
</dbReference>
<keyword evidence="2" id="KW-1185">Reference proteome</keyword>
<organism evidence="1 2">
    <name type="scientific">Dendrosporobacter quercicolus</name>
    <dbReference type="NCBI Taxonomy" id="146817"/>
    <lineage>
        <taxon>Bacteria</taxon>
        <taxon>Bacillati</taxon>
        <taxon>Bacillota</taxon>
        <taxon>Negativicutes</taxon>
        <taxon>Selenomonadales</taxon>
        <taxon>Sporomusaceae</taxon>
        <taxon>Dendrosporobacter</taxon>
    </lineage>
</organism>
<evidence type="ECO:0000313" key="1">
    <source>
        <dbReference type="EMBL" id="SDM87361.1"/>
    </source>
</evidence>
<reference evidence="1 2" key="1">
    <citation type="submission" date="2016-10" db="EMBL/GenBank/DDBJ databases">
        <authorList>
            <person name="de Groot N.N."/>
        </authorList>
    </citation>
    <scope>NUCLEOTIDE SEQUENCE [LARGE SCALE GENOMIC DNA]</scope>
    <source>
        <strain evidence="1 2">DSM 1736</strain>
    </source>
</reference>